<dbReference type="RefSeq" id="WP_013256003.1">
    <property type="nucleotide sequence ID" value="NC_014364.1"/>
</dbReference>
<keyword evidence="8" id="KW-1185">Reference proteome</keyword>
<comment type="cofactor">
    <cofactor evidence="4">
        <name>Zn(2+)</name>
        <dbReference type="ChEBI" id="CHEBI:29105"/>
    </cofactor>
</comment>
<dbReference type="Gene3D" id="3.90.180.10">
    <property type="entry name" value="Medium-chain alcohol dehydrogenases, catalytic domain"/>
    <property type="match status" value="1"/>
</dbReference>
<dbReference type="AlphaFoldDB" id="E1R2I4"/>
<dbReference type="InterPro" id="IPR036291">
    <property type="entry name" value="NAD(P)-bd_dom_sf"/>
</dbReference>
<dbReference type="Pfam" id="PF00107">
    <property type="entry name" value="ADH_zinc_N"/>
    <property type="match status" value="1"/>
</dbReference>
<evidence type="ECO:0000259" key="6">
    <source>
        <dbReference type="Pfam" id="PF08240"/>
    </source>
</evidence>
<dbReference type="InterPro" id="IPR050129">
    <property type="entry name" value="Zn_alcohol_dh"/>
</dbReference>
<dbReference type="InterPro" id="IPR002328">
    <property type="entry name" value="ADH_Zn_CS"/>
</dbReference>
<dbReference type="Proteomes" id="UP000002318">
    <property type="component" value="Chromosome"/>
</dbReference>
<dbReference type="GO" id="GO:0008270">
    <property type="term" value="F:zinc ion binding"/>
    <property type="evidence" value="ECO:0007669"/>
    <property type="project" value="InterPro"/>
</dbReference>
<evidence type="ECO:0000256" key="1">
    <source>
        <dbReference type="ARBA" id="ARBA00022723"/>
    </source>
</evidence>
<dbReference type="GO" id="GO:0016491">
    <property type="term" value="F:oxidoreductase activity"/>
    <property type="evidence" value="ECO:0007669"/>
    <property type="project" value="UniProtKB-KW"/>
</dbReference>
<protein>
    <submittedName>
        <fullName evidence="7">Alcohol dehydrogenase GroES domain protein</fullName>
    </submittedName>
</protein>
<dbReference type="STRING" id="573413.Spirs_3456"/>
<feature type="domain" description="Alcohol dehydrogenase-like N-terminal" evidence="6">
    <location>
        <begin position="25"/>
        <end position="144"/>
    </location>
</feature>
<evidence type="ECO:0000256" key="2">
    <source>
        <dbReference type="ARBA" id="ARBA00022833"/>
    </source>
</evidence>
<evidence type="ECO:0000313" key="8">
    <source>
        <dbReference type="Proteomes" id="UP000002318"/>
    </source>
</evidence>
<dbReference type="InterPro" id="IPR013149">
    <property type="entry name" value="ADH-like_C"/>
</dbReference>
<dbReference type="PANTHER" id="PTHR43401:SF2">
    <property type="entry name" value="L-THREONINE 3-DEHYDROGENASE"/>
    <property type="match status" value="1"/>
</dbReference>
<dbReference type="eggNOG" id="COG1063">
    <property type="taxonomic scope" value="Bacteria"/>
</dbReference>
<evidence type="ECO:0000256" key="3">
    <source>
        <dbReference type="ARBA" id="ARBA00023002"/>
    </source>
</evidence>
<dbReference type="Gene3D" id="3.40.50.720">
    <property type="entry name" value="NAD(P)-binding Rossmann-like Domain"/>
    <property type="match status" value="1"/>
</dbReference>
<proteinExistence type="inferred from homology"/>
<reference evidence="7 8" key="1">
    <citation type="journal article" date="2010" name="Stand. Genomic Sci.">
        <title>Complete genome sequence of Spirochaeta smaragdinae type strain (SEBR 4228).</title>
        <authorList>
            <person name="Mavromatis K."/>
            <person name="Yasawong M."/>
            <person name="Chertkov O."/>
            <person name="Lapidus A."/>
            <person name="Lucas S."/>
            <person name="Nolan M."/>
            <person name="Del Rio T.G."/>
            <person name="Tice H."/>
            <person name="Cheng J.F."/>
            <person name="Pitluck S."/>
            <person name="Liolios K."/>
            <person name="Ivanova N."/>
            <person name="Tapia R."/>
            <person name="Han C."/>
            <person name="Bruce D."/>
            <person name="Goodwin L."/>
            <person name="Pati A."/>
            <person name="Chen A."/>
            <person name="Palaniappan K."/>
            <person name="Land M."/>
            <person name="Hauser L."/>
            <person name="Chang Y.J."/>
            <person name="Jeffries C.D."/>
            <person name="Detter J.C."/>
            <person name="Rohde M."/>
            <person name="Brambilla E."/>
            <person name="Spring S."/>
            <person name="Goker M."/>
            <person name="Sikorski J."/>
            <person name="Woyke T."/>
            <person name="Bristow J."/>
            <person name="Eisen J.A."/>
            <person name="Markowitz V."/>
            <person name="Hugenholtz P."/>
            <person name="Klenk H.P."/>
            <person name="Kyrpides N.C."/>
        </authorList>
    </citation>
    <scope>NUCLEOTIDE SEQUENCE [LARGE SCALE GENOMIC DNA]</scope>
    <source>
        <strain evidence="8">DSM 11293 / JCM 15392 / SEBR 4228</strain>
    </source>
</reference>
<organism evidence="7 8">
    <name type="scientific">Sediminispirochaeta smaragdinae (strain DSM 11293 / JCM 15392 / SEBR 4228)</name>
    <name type="common">Spirochaeta smaragdinae</name>
    <dbReference type="NCBI Taxonomy" id="573413"/>
    <lineage>
        <taxon>Bacteria</taxon>
        <taxon>Pseudomonadati</taxon>
        <taxon>Spirochaetota</taxon>
        <taxon>Spirochaetia</taxon>
        <taxon>Spirochaetales</taxon>
        <taxon>Spirochaetaceae</taxon>
        <taxon>Sediminispirochaeta</taxon>
    </lineage>
</organism>
<keyword evidence="3" id="KW-0560">Oxidoreductase</keyword>
<gene>
    <name evidence="7" type="ordered locus">Spirs_3456</name>
</gene>
<comment type="similarity">
    <text evidence="4">Belongs to the zinc-containing alcohol dehydrogenase family.</text>
</comment>
<accession>E1R2I4</accession>
<dbReference type="PROSITE" id="PS00059">
    <property type="entry name" value="ADH_ZINC"/>
    <property type="match status" value="1"/>
</dbReference>
<evidence type="ECO:0000259" key="5">
    <source>
        <dbReference type="Pfam" id="PF00107"/>
    </source>
</evidence>
<dbReference type="SUPFAM" id="SSF51735">
    <property type="entry name" value="NAD(P)-binding Rossmann-fold domains"/>
    <property type="match status" value="1"/>
</dbReference>
<dbReference type="EMBL" id="CP002116">
    <property type="protein sequence ID" value="ADK82544.1"/>
    <property type="molecule type" value="Genomic_DNA"/>
</dbReference>
<evidence type="ECO:0000313" key="7">
    <source>
        <dbReference type="EMBL" id="ADK82544.1"/>
    </source>
</evidence>
<dbReference type="OrthoDB" id="9791234at2"/>
<sequence>MKAAVFEGNGKLTIKDVSEPKLTKATDALIRVKGVGICGTDLHILQVPPAHPAKLNNILGHEFTGEIVELGSEVQGFSVGERVLIDPHPGCGVCDECRRGYPDNCIPLYEECEEPGHPNTIGIFSPGAYTKYVIVPRQSLYKIDPKVPVKIAALAEPLSCVVNATEKLKVTPGQYVVILGAGPIGLLFTMLMKANGASKIIVSEPAKFRREAAIGCGADIVVDPKQEDISEVVAREMGKGADVCIEAVGPLLPLAIMLVRAGGKVLQFGHDETVKPAIPVGVMLKKEVEIYGAFIGKQSFEKTVRIMESGKLPLEKVVSHTLPLSRIHEGIDKLRKGEGLKIIIMPEDA</sequence>
<keyword evidence="1 4" id="KW-0479">Metal-binding</keyword>
<name>E1R2I4_SEDSS</name>
<feature type="domain" description="Alcohol dehydrogenase-like C-terminal" evidence="5">
    <location>
        <begin position="183"/>
        <end position="308"/>
    </location>
</feature>
<dbReference type="InterPro" id="IPR011032">
    <property type="entry name" value="GroES-like_sf"/>
</dbReference>
<dbReference type="SUPFAM" id="SSF50129">
    <property type="entry name" value="GroES-like"/>
    <property type="match status" value="1"/>
</dbReference>
<keyword evidence="2 4" id="KW-0862">Zinc</keyword>
<dbReference type="InterPro" id="IPR013154">
    <property type="entry name" value="ADH-like_N"/>
</dbReference>
<dbReference type="Pfam" id="PF08240">
    <property type="entry name" value="ADH_N"/>
    <property type="match status" value="1"/>
</dbReference>
<dbReference type="HOGENOM" id="CLU_026673_11_0_12"/>
<dbReference type="KEGG" id="ssm:Spirs_3456"/>
<dbReference type="PANTHER" id="PTHR43401">
    <property type="entry name" value="L-THREONINE 3-DEHYDROGENASE"/>
    <property type="match status" value="1"/>
</dbReference>
<evidence type="ECO:0000256" key="4">
    <source>
        <dbReference type="RuleBase" id="RU361277"/>
    </source>
</evidence>